<dbReference type="InterPro" id="IPR029058">
    <property type="entry name" value="AB_hydrolase_fold"/>
</dbReference>
<accession>A0A9R0K1I8</accession>
<dbReference type="GO" id="GO:0080032">
    <property type="term" value="F:methyl jasmonate esterase activity"/>
    <property type="evidence" value="ECO:0000318"/>
    <property type="project" value="GO_Central"/>
</dbReference>
<gene>
    <name evidence="4" type="primary">LOC110794415</name>
</gene>
<feature type="chain" id="PRO_5040504516" evidence="1">
    <location>
        <begin position="28"/>
        <end position="281"/>
    </location>
</feature>
<dbReference type="PANTHER" id="PTHR10992">
    <property type="entry name" value="METHYLESTERASE FAMILY MEMBER"/>
    <property type="match status" value="1"/>
</dbReference>
<dbReference type="Pfam" id="PF12697">
    <property type="entry name" value="Abhydrolase_6"/>
    <property type="match status" value="1"/>
</dbReference>
<feature type="domain" description="AB hydrolase-1" evidence="2">
    <location>
        <begin position="33"/>
        <end position="271"/>
    </location>
</feature>
<dbReference type="RefSeq" id="XP_021855086.1">
    <property type="nucleotide sequence ID" value="XM_021999394.2"/>
</dbReference>
<evidence type="ECO:0000256" key="1">
    <source>
        <dbReference type="SAM" id="SignalP"/>
    </source>
</evidence>
<reference evidence="3" key="1">
    <citation type="journal article" date="2021" name="Nat. Commun.">
        <title>Genomic analyses provide insights into spinach domestication and the genetic basis of agronomic traits.</title>
        <authorList>
            <person name="Cai X."/>
            <person name="Sun X."/>
            <person name="Xu C."/>
            <person name="Sun H."/>
            <person name="Wang X."/>
            <person name="Ge C."/>
            <person name="Zhang Z."/>
            <person name="Wang Q."/>
            <person name="Fei Z."/>
            <person name="Jiao C."/>
            <person name="Wang Q."/>
        </authorList>
    </citation>
    <scope>NUCLEOTIDE SEQUENCE [LARGE SCALE GENOMIC DNA]</scope>
    <source>
        <strain evidence="3">cv. Varoflay</strain>
    </source>
</reference>
<dbReference type="OrthoDB" id="408373at2759"/>
<keyword evidence="1" id="KW-0732">Signal</keyword>
<feature type="signal peptide" evidence="1">
    <location>
        <begin position="1"/>
        <end position="27"/>
    </location>
</feature>
<dbReference type="GO" id="GO:0009696">
    <property type="term" value="P:salicylic acid metabolic process"/>
    <property type="evidence" value="ECO:0000318"/>
    <property type="project" value="GO_Central"/>
</dbReference>
<dbReference type="InterPro" id="IPR000073">
    <property type="entry name" value="AB_hydrolase_1"/>
</dbReference>
<name>A0A9R0K1I8_SPIOL</name>
<dbReference type="GO" id="GO:0080030">
    <property type="term" value="F:methyl indole-3-acetate esterase activity"/>
    <property type="evidence" value="ECO:0000318"/>
    <property type="project" value="GO_Central"/>
</dbReference>
<dbReference type="GeneID" id="110794415"/>
<dbReference type="PANTHER" id="PTHR10992:SF1002">
    <property type="entry name" value="SALICYLIC ACID-BINDING PROTEIN 2-LIKE"/>
    <property type="match status" value="1"/>
</dbReference>
<dbReference type="Gene3D" id="3.40.50.1820">
    <property type="entry name" value="alpha/beta hydrolase"/>
    <property type="match status" value="1"/>
</dbReference>
<dbReference type="GO" id="GO:0009694">
    <property type="term" value="P:jasmonic acid metabolic process"/>
    <property type="evidence" value="ECO:0000318"/>
    <property type="project" value="GO_Central"/>
</dbReference>
<reference evidence="4" key="2">
    <citation type="submission" date="2025-08" db="UniProtKB">
        <authorList>
            <consortium name="RefSeq"/>
        </authorList>
    </citation>
    <scope>IDENTIFICATION</scope>
    <source>
        <tissue evidence="4">Leaf</tissue>
    </source>
</reference>
<sequence>MENTKRCAHSVTFILFLFFTAISASTGKNHQHFVLVHGSCLGAWSWYKLVPLLKSAGNMVTVIDLAASGINLVQARDVRSFSDYTQPLTDFMEDIPSHKRVILVGHSSGGAVISQAMEHFPEKVSVGVFLTAGMAGPSLNYSVIAQKTMSRVANVLDNKFTYGNGPNNPPTTFIFGPKFLSQVVFQYSPPEDAALATALVRPRPLVSAGGLVLSKAKYGSVNRVFIIAEEDKIVTEDVVNLMIEKNPPNKIYKVRSSDHMVMLSQPTQLFAHLLSIARDFS</sequence>
<evidence type="ECO:0000313" key="4">
    <source>
        <dbReference type="RefSeq" id="XP_021855086.1"/>
    </source>
</evidence>
<evidence type="ECO:0000259" key="2">
    <source>
        <dbReference type="Pfam" id="PF12697"/>
    </source>
</evidence>
<protein>
    <submittedName>
        <fullName evidence="4">Methyl jasmonate esterase 1</fullName>
    </submittedName>
</protein>
<dbReference type="GO" id="GO:0080031">
    <property type="term" value="F:methyl salicylate esterase activity"/>
    <property type="evidence" value="ECO:0000318"/>
    <property type="project" value="GO_Central"/>
</dbReference>
<dbReference type="InterPro" id="IPR045889">
    <property type="entry name" value="MES/HNL"/>
</dbReference>
<dbReference type="AlphaFoldDB" id="A0A9R0K1I8"/>
<proteinExistence type="predicted"/>
<organism evidence="3 4">
    <name type="scientific">Spinacia oleracea</name>
    <name type="common">Spinach</name>
    <dbReference type="NCBI Taxonomy" id="3562"/>
    <lineage>
        <taxon>Eukaryota</taxon>
        <taxon>Viridiplantae</taxon>
        <taxon>Streptophyta</taxon>
        <taxon>Embryophyta</taxon>
        <taxon>Tracheophyta</taxon>
        <taxon>Spermatophyta</taxon>
        <taxon>Magnoliopsida</taxon>
        <taxon>eudicotyledons</taxon>
        <taxon>Gunneridae</taxon>
        <taxon>Pentapetalae</taxon>
        <taxon>Caryophyllales</taxon>
        <taxon>Chenopodiaceae</taxon>
        <taxon>Chenopodioideae</taxon>
        <taxon>Anserineae</taxon>
        <taxon>Spinacia</taxon>
    </lineage>
</organism>
<dbReference type="KEGG" id="soe:110794415"/>
<keyword evidence="3" id="KW-1185">Reference proteome</keyword>
<dbReference type="SUPFAM" id="SSF53474">
    <property type="entry name" value="alpha/beta-Hydrolases"/>
    <property type="match status" value="1"/>
</dbReference>
<dbReference type="Proteomes" id="UP000813463">
    <property type="component" value="Chromosome 4"/>
</dbReference>
<evidence type="ECO:0000313" key="3">
    <source>
        <dbReference type="Proteomes" id="UP000813463"/>
    </source>
</evidence>